<sequence length="204" mass="23053">MDTFSPDLFPENYRVRHLEISNNKWLNDTTLQNFGQVCPNLQFLCVSYCLRLTSFGIGEVLRRCPGITELCIFGLRVSDVFGKFSDHSVVNLKTLKAGETDINDKGMAMIGNKCRNLEYLDISNCNEVTDKGVLKVVRNCKRLRDVSLYGCEKVRANILSQMVLSRPSPRNIYPPSCDDLSEQMRKIFLSVGCSLGLRVPFGLN</sequence>
<proteinExistence type="predicted"/>
<evidence type="ECO:0000313" key="1">
    <source>
        <dbReference type="EMBL" id="KAH7860169.1"/>
    </source>
</evidence>
<comment type="caution">
    <text evidence="1">The sequence shown here is derived from an EMBL/GenBank/DDBJ whole genome shotgun (WGS) entry which is preliminary data.</text>
</comment>
<accession>A0ACB7Z2V4</accession>
<protein>
    <submittedName>
        <fullName evidence="1">Uncharacterized protein</fullName>
    </submittedName>
</protein>
<dbReference type="EMBL" id="CM037154">
    <property type="protein sequence ID" value="KAH7860169.1"/>
    <property type="molecule type" value="Genomic_DNA"/>
</dbReference>
<evidence type="ECO:0000313" key="2">
    <source>
        <dbReference type="Proteomes" id="UP000828048"/>
    </source>
</evidence>
<reference evidence="1 2" key="1">
    <citation type="journal article" date="2021" name="Hortic Res">
        <title>High-quality reference genome and annotation aids understanding of berry development for evergreen blueberry (Vaccinium darrowii).</title>
        <authorList>
            <person name="Yu J."/>
            <person name="Hulse-Kemp A.M."/>
            <person name="Babiker E."/>
            <person name="Staton M."/>
        </authorList>
    </citation>
    <scope>NUCLEOTIDE SEQUENCE [LARGE SCALE GENOMIC DNA]</scope>
    <source>
        <strain evidence="2">cv. NJ 8807/NJ 8810</strain>
        <tissue evidence="1">Young leaf</tissue>
    </source>
</reference>
<gene>
    <name evidence="1" type="ORF">Vadar_010142</name>
</gene>
<keyword evidence="2" id="KW-1185">Reference proteome</keyword>
<organism evidence="1 2">
    <name type="scientific">Vaccinium darrowii</name>
    <dbReference type="NCBI Taxonomy" id="229202"/>
    <lineage>
        <taxon>Eukaryota</taxon>
        <taxon>Viridiplantae</taxon>
        <taxon>Streptophyta</taxon>
        <taxon>Embryophyta</taxon>
        <taxon>Tracheophyta</taxon>
        <taxon>Spermatophyta</taxon>
        <taxon>Magnoliopsida</taxon>
        <taxon>eudicotyledons</taxon>
        <taxon>Gunneridae</taxon>
        <taxon>Pentapetalae</taxon>
        <taxon>asterids</taxon>
        <taxon>Ericales</taxon>
        <taxon>Ericaceae</taxon>
        <taxon>Vaccinioideae</taxon>
        <taxon>Vaccinieae</taxon>
        <taxon>Vaccinium</taxon>
    </lineage>
</organism>
<name>A0ACB7Z2V4_9ERIC</name>
<dbReference type="Proteomes" id="UP000828048">
    <property type="component" value="Chromosome 4"/>
</dbReference>